<evidence type="ECO:0000313" key="2">
    <source>
        <dbReference type="Proteomes" id="UP000198290"/>
    </source>
</evidence>
<dbReference type="EMBL" id="AP018823">
    <property type="protein sequence ID" value="BBF85820.1"/>
    <property type="molecule type" value="Genomic_DNA"/>
</dbReference>
<dbReference type="SUPFAM" id="SSF56235">
    <property type="entry name" value="N-terminal nucleophile aminohydrolases (Ntn hydrolases)"/>
    <property type="match status" value="1"/>
</dbReference>
<dbReference type="PANTHER" id="PTHR39328:SF1">
    <property type="entry name" value="BLL2871 PROTEIN"/>
    <property type="match status" value="1"/>
</dbReference>
<proteinExistence type="predicted"/>
<dbReference type="KEGG" id="amah:DLM_2205"/>
<sequence>MTFSIAARCPQTGMLGVAAASSSIAVASRCCHVAAGVGAVMSQNVTNPALGPRALALMAQGQRAGELLAALAGADPHLAWRQLLLVPAQGEIATFSGQHALGVFATAQGEHCAAGGNILADARLPARMVQAFEESRGHLAERLLTAMQAAVAAGGEVGPIHATGIKLVSTQSWPVVDLRVDWSDGEPVAELQQLWQRYQPQMQDYITRAEAPEQAPGYGVPGL</sequence>
<dbReference type="InterPro" id="IPR010430">
    <property type="entry name" value="DUF1028"/>
</dbReference>
<dbReference type="AlphaFoldDB" id="A0A3G9GD78"/>
<dbReference type="STRING" id="332411.VI06_18455"/>
<dbReference type="RefSeq" id="WP_089086296.1">
    <property type="nucleotide sequence ID" value="NZ_AP018823.1"/>
</dbReference>
<reference evidence="2" key="1">
    <citation type="journal article" date="2017" name="Biotechnol. Biofuels">
        <title>Evaluation of environmental bacterial communities as a factor affecting the growth of duckweed Lemna minor.</title>
        <authorList>
            <person name="Ishizawa H."/>
            <person name="Kuroda M."/>
            <person name="Morikawa M."/>
            <person name="Ike M."/>
        </authorList>
    </citation>
    <scope>NUCLEOTIDE SEQUENCE [LARGE SCALE GENOMIC DNA]</scope>
    <source>
        <strain evidence="2">H3</strain>
    </source>
</reference>
<accession>A0A3G9GD78</accession>
<organism evidence="1 2">
    <name type="scientific">Aquitalea magnusonii</name>
    <dbReference type="NCBI Taxonomy" id="332411"/>
    <lineage>
        <taxon>Bacteria</taxon>
        <taxon>Pseudomonadati</taxon>
        <taxon>Pseudomonadota</taxon>
        <taxon>Betaproteobacteria</taxon>
        <taxon>Neisseriales</taxon>
        <taxon>Chromobacteriaceae</taxon>
        <taxon>Aquitalea</taxon>
    </lineage>
</organism>
<dbReference type="Proteomes" id="UP000198290">
    <property type="component" value="Chromosome"/>
</dbReference>
<name>A0A3G9GD78_9NEIS</name>
<dbReference type="InterPro" id="IPR029055">
    <property type="entry name" value="Ntn_hydrolases_N"/>
</dbReference>
<gene>
    <name evidence="1" type="ORF">DLM_2205</name>
</gene>
<keyword evidence="2" id="KW-1185">Reference proteome</keyword>
<dbReference type="Pfam" id="PF06267">
    <property type="entry name" value="DUF1028"/>
    <property type="match status" value="1"/>
</dbReference>
<dbReference type="PANTHER" id="PTHR39328">
    <property type="entry name" value="BLL2871 PROTEIN"/>
    <property type="match status" value="1"/>
</dbReference>
<dbReference type="Gene3D" id="3.60.20.10">
    <property type="entry name" value="Glutamine Phosphoribosylpyrophosphate, subunit 1, domain 1"/>
    <property type="match status" value="1"/>
</dbReference>
<reference evidence="2" key="3">
    <citation type="journal article" date="2017" name="Plant Physiol. Biochem.">
        <title>Differential oxidative and antioxidative response of duckweed Lemna minor toward plant growth promoting/inhibiting bacteria.</title>
        <authorList>
            <person name="Ishizawa H."/>
            <person name="Kuroda M."/>
            <person name="Morikawa M."/>
            <person name="Ike M."/>
        </authorList>
    </citation>
    <scope>NUCLEOTIDE SEQUENCE [LARGE SCALE GENOMIC DNA]</scope>
    <source>
        <strain evidence="2">H3</strain>
    </source>
</reference>
<protein>
    <submittedName>
        <fullName evidence="1">Major pilin protein fimA</fullName>
    </submittedName>
</protein>
<dbReference type="OrthoDB" id="9790012at2"/>
<reference evidence="1 2" key="2">
    <citation type="journal article" date="2017" name="Genome Announc.">
        <title>Draft genome sequence of Aquitalea magnusonii strain H3, a plant growth-promoting bacterium of duckweed Lemna minor.</title>
        <authorList>
            <person name="Ishizawa H."/>
            <person name="Kuroda M."/>
            <person name="Ike M."/>
        </authorList>
    </citation>
    <scope>NUCLEOTIDE SEQUENCE [LARGE SCALE GENOMIC DNA]</scope>
    <source>
        <strain evidence="1 2">H3</strain>
    </source>
</reference>
<evidence type="ECO:0000313" key="1">
    <source>
        <dbReference type="EMBL" id="BBF85820.1"/>
    </source>
</evidence>